<feature type="compositionally biased region" description="Polar residues" evidence="2">
    <location>
        <begin position="1"/>
        <end position="11"/>
    </location>
</feature>
<protein>
    <recommendedName>
        <fullName evidence="3">C2H2-type domain-containing protein</fullName>
    </recommendedName>
</protein>
<proteinExistence type="predicted"/>
<organism evidence="4 5">
    <name type="scientific">Cercospora berteroae</name>
    <dbReference type="NCBI Taxonomy" id="357750"/>
    <lineage>
        <taxon>Eukaryota</taxon>
        <taxon>Fungi</taxon>
        <taxon>Dikarya</taxon>
        <taxon>Ascomycota</taxon>
        <taxon>Pezizomycotina</taxon>
        <taxon>Dothideomycetes</taxon>
        <taxon>Dothideomycetidae</taxon>
        <taxon>Mycosphaerellales</taxon>
        <taxon>Mycosphaerellaceae</taxon>
        <taxon>Cercospora</taxon>
    </lineage>
</organism>
<reference evidence="5" key="1">
    <citation type="journal article" date="2017" name="bioRxiv">
        <title>Conservation of a gene cluster reveals novel cercosporin biosynthetic mechanisms and extends production to the genus Colletotrichum.</title>
        <authorList>
            <person name="de Jonge R."/>
            <person name="Ebert M.K."/>
            <person name="Huitt-Roehl C.R."/>
            <person name="Pal P."/>
            <person name="Suttle J.C."/>
            <person name="Spanner R.E."/>
            <person name="Neubauer J.D."/>
            <person name="Jurick W.M.II."/>
            <person name="Stott K.A."/>
            <person name="Secor G.A."/>
            <person name="Thomma B.P.H.J."/>
            <person name="Van de Peer Y."/>
            <person name="Townsend C.A."/>
            <person name="Bolton M.D."/>
        </authorList>
    </citation>
    <scope>NUCLEOTIDE SEQUENCE [LARGE SCALE GENOMIC DNA]</scope>
    <source>
        <strain evidence="5">CBS538.71</strain>
    </source>
</reference>
<feature type="compositionally biased region" description="Basic and acidic residues" evidence="2">
    <location>
        <begin position="95"/>
        <end position="119"/>
    </location>
</feature>
<evidence type="ECO:0000313" key="4">
    <source>
        <dbReference type="EMBL" id="PPJ60737.1"/>
    </source>
</evidence>
<gene>
    <name evidence="4" type="ORF">CBER1_02381</name>
</gene>
<evidence type="ECO:0000256" key="2">
    <source>
        <dbReference type="SAM" id="MobiDB-lite"/>
    </source>
</evidence>
<dbReference type="PROSITE" id="PS50157">
    <property type="entry name" value="ZINC_FINGER_C2H2_2"/>
    <property type="match status" value="1"/>
</dbReference>
<feature type="compositionally biased region" description="Basic and acidic residues" evidence="2">
    <location>
        <begin position="185"/>
        <end position="201"/>
    </location>
</feature>
<feature type="region of interest" description="Disordered" evidence="2">
    <location>
        <begin position="1"/>
        <end position="23"/>
    </location>
</feature>
<feature type="domain" description="C2H2-type" evidence="3">
    <location>
        <begin position="224"/>
        <end position="254"/>
    </location>
</feature>
<dbReference type="AlphaFoldDB" id="A0A2S6CLY0"/>
<feature type="region of interest" description="Disordered" evidence="2">
    <location>
        <begin position="73"/>
        <end position="222"/>
    </location>
</feature>
<keyword evidence="1" id="KW-0863">Zinc-finger</keyword>
<keyword evidence="1" id="KW-0479">Metal-binding</keyword>
<evidence type="ECO:0000256" key="1">
    <source>
        <dbReference type="PROSITE-ProRule" id="PRU00042"/>
    </source>
</evidence>
<dbReference type="Gene3D" id="3.30.160.60">
    <property type="entry name" value="Classic Zinc Finger"/>
    <property type="match status" value="1"/>
</dbReference>
<accession>A0A2S6CLY0</accession>
<dbReference type="GO" id="GO:0008270">
    <property type="term" value="F:zinc ion binding"/>
    <property type="evidence" value="ECO:0007669"/>
    <property type="project" value="UniProtKB-KW"/>
</dbReference>
<dbReference type="EMBL" id="PNEN01000211">
    <property type="protein sequence ID" value="PPJ60737.1"/>
    <property type="molecule type" value="Genomic_DNA"/>
</dbReference>
<comment type="caution">
    <text evidence="4">The sequence shown here is derived from an EMBL/GenBank/DDBJ whole genome shotgun (WGS) entry which is preliminary data.</text>
</comment>
<sequence>MADTTQLNSGYPTIRDNTDDEPLTLDPEEVAAITNYAFLDINDEETEYQRLFADQPKTAFTANVSEVPGLAVPALSDGPSTSVSCANSTIASRTPDSEHNGDDRNARDVRGLDEPHDADADFDLDDFVNPSAYEPSVTVKAEQQMPWPPGRHRYHSEPSVSTRIKMPPHAHTSPPGAYLSSPTEPGHELVRSISKRDRQDTSNDLTSTTKRAPSKRLKQQKGGYPCTHLGCADTFDRACDQKKHYQRTHAPKDSHPHSCPDCQEHGIVKTFLYPKDLRRHFKQVHSKIITNISAGRKASNASPVSATASKPLALRVLFKAVMSLKKLRITATTPQHKFIMVSQDQKSFTEVDVFDVFTPADLVSKILEPLKFDSMFPIQWVQAQTYSRQYGRVKLGQRLDAQSIFDLVMKDADSQGSLKLLISTADGYGDYSA</sequence>
<keyword evidence="5" id="KW-1185">Reference proteome</keyword>
<dbReference type="PROSITE" id="PS00028">
    <property type="entry name" value="ZINC_FINGER_C2H2_1"/>
    <property type="match status" value="1"/>
</dbReference>
<feature type="compositionally biased region" description="Polar residues" evidence="2">
    <location>
        <begin position="202"/>
        <end position="211"/>
    </location>
</feature>
<keyword evidence="1" id="KW-0862">Zinc</keyword>
<evidence type="ECO:0000313" key="5">
    <source>
        <dbReference type="Proteomes" id="UP000237631"/>
    </source>
</evidence>
<dbReference type="OrthoDB" id="3647936at2759"/>
<dbReference type="InterPro" id="IPR013087">
    <property type="entry name" value="Znf_C2H2_type"/>
</dbReference>
<dbReference type="Proteomes" id="UP000237631">
    <property type="component" value="Unassembled WGS sequence"/>
</dbReference>
<name>A0A2S6CLY0_9PEZI</name>
<feature type="compositionally biased region" description="Polar residues" evidence="2">
    <location>
        <begin position="78"/>
        <end position="94"/>
    </location>
</feature>
<evidence type="ECO:0000259" key="3">
    <source>
        <dbReference type="PROSITE" id="PS50157"/>
    </source>
</evidence>
<dbReference type="STRING" id="357750.A0A2S6CLY0"/>
<dbReference type="SMART" id="SM00355">
    <property type="entry name" value="ZnF_C2H2"/>
    <property type="match status" value="2"/>
</dbReference>